<sequence>MSTASQSTSAPRCLCALACGACLAVSAVTCVTSCARGPVLSESAVRLRTDVALVLGHSARRFGVQPRALADHSVPCGDGLARRTLRAEVRLPSGAPPRALIDQATALSLDASAQRGYRLTGPPSGPRRDRSFTLTRAVPQVTLTVRLRGGRHPTMTLDGTTACLPDDT</sequence>
<feature type="signal peptide" evidence="1">
    <location>
        <begin position="1"/>
        <end position="27"/>
    </location>
</feature>
<evidence type="ECO:0000313" key="2">
    <source>
        <dbReference type="EMBL" id="MBA8951360.1"/>
    </source>
</evidence>
<keyword evidence="3" id="KW-1185">Reference proteome</keyword>
<comment type="caution">
    <text evidence="2">The sequence shown here is derived from an EMBL/GenBank/DDBJ whole genome shotgun (WGS) entry which is preliminary data.</text>
</comment>
<organism evidence="2 3">
    <name type="scientific">Actinomadura namibiensis</name>
    <dbReference type="NCBI Taxonomy" id="182080"/>
    <lineage>
        <taxon>Bacteria</taxon>
        <taxon>Bacillati</taxon>
        <taxon>Actinomycetota</taxon>
        <taxon>Actinomycetes</taxon>
        <taxon>Streptosporangiales</taxon>
        <taxon>Thermomonosporaceae</taxon>
        <taxon>Actinomadura</taxon>
    </lineage>
</organism>
<dbReference type="EMBL" id="JACJIA010000003">
    <property type="protein sequence ID" value="MBA8951360.1"/>
    <property type="molecule type" value="Genomic_DNA"/>
</dbReference>
<dbReference type="RefSeq" id="WP_182843696.1">
    <property type="nucleotide sequence ID" value="NZ_BAAALP010000004.1"/>
</dbReference>
<evidence type="ECO:0000256" key="1">
    <source>
        <dbReference type="SAM" id="SignalP"/>
    </source>
</evidence>
<accession>A0A7W3LNN4</accession>
<evidence type="ECO:0008006" key="4">
    <source>
        <dbReference type="Google" id="ProtNLM"/>
    </source>
</evidence>
<protein>
    <recommendedName>
        <fullName evidence="4">Lipoprotein</fullName>
    </recommendedName>
</protein>
<gene>
    <name evidence="2" type="ORF">HNR61_002991</name>
</gene>
<evidence type="ECO:0000313" key="3">
    <source>
        <dbReference type="Proteomes" id="UP000572680"/>
    </source>
</evidence>
<reference evidence="2 3" key="1">
    <citation type="submission" date="2020-08" db="EMBL/GenBank/DDBJ databases">
        <title>Genomic Encyclopedia of Type Strains, Phase IV (KMG-IV): sequencing the most valuable type-strain genomes for metagenomic binning, comparative biology and taxonomic classification.</title>
        <authorList>
            <person name="Goeker M."/>
        </authorList>
    </citation>
    <scope>NUCLEOTIDE SEQUENCE [LARGE SCALE GENOMIC DNA]</scope>
    <source>
        <strain evidence="2 3">DSM 44197</strain>
    </source>
</reference>
<name>A0A7W3LNN4_ACTNM</name>
<dbReference type="AlphaFoldDB" id="A0A7W3LNN4"/>
<keyword evidence="1" id="KW-0732">Signal</keyword>
<feature type="chain" id="PRO_5038875677" description="Lipoprotein" evidence="1">
    <location>
        <begin position="28"/>
        <end position="168"/>
    </location>
</feature>
<dbReference type="Proteomes" id="UP000572680">
    <property type="component" value="Unassembled WGS sequence"/>
</dbReference>
<proteinExistence type="predicted"/>